<dbReference type="eggNOG" id="ENOG5030JFG">
    <property type="taxonomic scope" value="Bacteria"/>
</dbReference>
<protein>
    <submittedName>
        <fullName evidence="2">Surface protein PspC</fullName>
    </submittedName>
</protein>
<gene>
    <name evidence="2" type="primary">pspC1</name>
    <name evidence="2" type="ORF">CLSA_c15660</name>
</gene>
<evidence type="ECO:0000313" key="3">
    <source>
        <dbReference type="Proteomes" id="UP000017118"/>
    </source>
</evidence>
<dbReference type="PATRIC" id="fig|1345695.10.peg.3676"/>
<accession>U5MPQ9</accession>
<dbReference type="OrthoDB" id="1912376at2"/>
<organism evidence="2 3">
    <name type="scientific">Clostridium saccharobutylicum DSM 13864</name>
    <dbReference type="NCBI Taxonomy" id="1345695"/>
    <lineage>
        <taxon>Bacteria</taxon>
        <taxon>Bacillati</taxon>
        <taxon>Bacillota</taxon>
        <taxon>Clostridia</taxon>
        <taxon>Eubacteriales</taxon>
        <taxon>Clostridiaceae</taxon>
        <taxon>Clostridium</taxon>
    </lineage>
</organism>
<dbReference type="HOGENOM" id="CLU_1515357_0_0_9"/>
<dbReference type="KEGG" id="csb:CLSA_c15660"/>
<dbReference type="EMBL" id="CP006721">
    <property type="protein sequence ID" value="AGX42565.1"/>
    <property type="molecule type" value="Genomic_DNA"/>
</dbReference>
<dbReference type="RefSeq" id="WP_022744917.1">
    <property type="nucleotide sequence ID" value="NC_022571.1"/>
</dbReference>
<proteinExistence type="predicted"/>
<evidence type="ECO:0000256" key="1">
    <source>
        <dbReference type="ARBA" id="ARBA00022737"/>
    </source>
</evidence>
<name>U5MPQ9_CLOSA</name>
<dbReference type="Proteomes" id="UP000017118">
    <property type="component" value="Chromosome"/>
</dbReference>
<dbReference type="Gene3D" id="2.10.270.10">
    <property type="entry name" value="Cholin Binding"/>
    <property type="match status" value="1"/>
</dbReference>
<dbReference type="Pfam" id="PF19085">
    <property type="entry name" value="Choline_bind_2"/>
    <property type="match status" value="2"/>
</dbReference>
<evidence type="ECO:0000313" key="2">
    <source>
        <dbReference type="EMBL" id="AGX42565.1"/>
    </source>
</evidence>
<dbReference type="SUPFAM" id="SSF69360">
    <property type="entry name" value="Cell wall binding repeat"/>
    <property type="match status" value="1"/>
</dbReference>
<dbReference type="GeneID" id="55474064"/>
<keyword evidence="1" id="KW-0677">Repeat</keyword>
<dbReference type="InterPro" id="IPR018337">
    <property type="entry name" value="Cell_wall/Cho-bd_repeat"/>
</dbReference>
<keyword evidence="3" id="KW-1185">Reference proteome</keyword>
<sequence>MIRKYLNKIITLGIVVISISALNPIRVHADTKIYTEIDANRKKFVNNNRIEFLKEDGTYARNEWIHEKGSNIVWGHYDIWNYFGDDCIDKEGWFQVDGKWYYGDEDHSSDYYAIRTNEFNGDYYLGADGAMVTNTWFKTYALRGLGLAWYYSGADGKILRNTYTPDGYWVNSDGIWE</sequence>
<reference evidence="2 3" key="1">
    <citation type="journal article" date="2013" name="Genome Announc.">
        <title>Complete Genome Sequence of the Solvent Producer Clostridium saccharobutylicum NCP262 (DSM 13864).</title>
        <authorList>
            <person name="Poehlein A."/>
            <person name="Hartwich K."/>
            <person name="Krabben P."/>
            <person name="Ehrenreich A."/>
            <person name="Liebl W."/>
            <person name="Durre P."/>
            <person name="Gottschalk G."/>
            <person name="Daniel R."/>
        </authorList>
    </citation>
    <scope>NUCLEOTIDE SEQUENCE [LARGE SCALE GENOMIC DNA]</scope>
    <source>
        <strain evidence="2">DSM 13864</strain>
    </source>
</reference>
<dbReference type="AlphaFoldDB" id="U5MPQ9"/>
<dbReference type="Gene3D" id="2.20.120.10">
    <property type="entry name" value="Multimodular pneumococcal cell wall endolysin, domain 3"/>
    <property type="match status" value="1"/>
</dbReference>